<evidence type="ECO:0000259" key="1">
    <source>
        <dbReference type="PROSITE" id="PS50053"/>
    </source>
</evidence>
<dbReference type="SMART" id="SM00213">
    <property type="entry name" value="UBQ"/>
    <property type="match status" value="1"/>
</dbReference>
<dbReference type="InterPro" id="IPR050158">
    <property type="entry name" value="Ubiquitin_ubiquitin-like"/>
</dbReference>
<dbReference type="FunFam" id="3.10.20.90:FF:000222">
    <property type="entry name" value="Polyubiquitin 5"/>
    <property type="match status" value="1"/>
</dbReference>
<reference evidence="2" key="1">
    <citation type="submission" date="2022-11" db="EMBL/GenBank/DDBJ databases">
        <title>Genome Resource of Sclerotinia nivalis Strain SnTB1, a Plant Pathogen Isolated from American Ginseng.</title>
        <authorList>
            <person name="Fan S."/>
        </authorList>
    </citation>
    <scope>NUCLEOTIDE SEQUENCE</scope>
    <source>
        <strain evidence="2">SnTB1</strain>
    </source>
</reference>
<organism evidence="2 3">
    <name type="scientific">Sclerotinia nivalis</name>
    <dbReference type="NCBI Taxonomy" id="352851"/>
    <lineage>
        <taxon>Eukaryota</taxon>
        <taxon>Fungi</taxon>
        <taxon>Dikarya</taxon>
        <taxon>Ascomycota</taxon>
        <taxon>Pezizomycotina</taxon>
        <taxon>Leotiomycetes</taxon>
        <taxon>Helotiales</taxon>
        <taxon>Sclerotiniaceae</taxon>
        <taxon>Sclerotinia</taxon>
    </lineage>
</organism>
<dbReference type="PROSITE" id="PS50053">
    <property type="entry name" value="UBIQUITIN_2"/>
    <property type="match status" value="1"/>
</dbReference>
<dbReference type="Pfam" id="PF00240">
    <property type="entry name" value="ubiquitin"/>
    <property type="match status" value="1"/>
</dbReference>
<accession>A0A9X0AJ26</accession>
<dbReference type="Gene3D" id="3.10.20.90">
    <property type="entry name" value="Phosphatidylinositol 3-kinase Catalytic Subunit, Chain A, domain 1"/>
    <property type="match status" value="1"/>
</dbReference>
<name>A0A9X0AJ26_9HELO</name>
<gene>
    <name evidence="2" type="ORF">OCU04_007573</name>
</gene>
<feature type="domain" description="Ubiquitin-like" evidence="1">
    <location>
        <begin position="202"/>
        <end position="277"/>
    </location>
</feature>
<dbReference type="InterPro" id="IPR029071">
    <property type="entry name" value="Ubiquitin-like_domsf"/>
</dbReference>
<dbReference type="Proteomes" id="UP001152300">
    <property type="component" value="Unassembled WGS sequence"/>
</dbReference>
<sequence length="427" mass="47901">MDSSTLNVDLQGTIEDAPGGFNQIKIENGRGGSMQISFRRTIRVPDDGNNYQLPPDLGKFPIYPIDAFAEKLPVELVRKGGVFIPIWQREALWIRFFSADKFDRFAVKVYAGGINVVSGENKYEPAEPKVAATGKESYQNYLRVPGQEWLDGIVKSDGTVMQFVAVPTGSGYSVEAQITGHDKVAGLQFEIVPLRSETDFTGQVFVKTMTGKEIDLPADSRLTIEMLKDRISKKEGIPADQQRLIFGGKQLQDHDTLWDCNIREGVTIHLVLRLRGGGDAPPEVVSQMKEREESLKEQRYELALAPGGSIHQAIRKDNFGKHRYDEKHTVMFNVQLLGPKTFQLVTGMPPPQTPVSAETYAEYGYPFFEMYNEPRALTGTFGQLLKSVGDIDKEKNVNLEVHQRENGLHFRTVKLNTVDEISELYSK</sequence>
<dbReference type="EMBL" id="JAPEIS010000008">
    <property type="protein sequence ID" value="KAJ8063710.1"/>
    <property type="molecule type" value="Genomic_DNA"/>
</dbReference>
<dbReference type="InterPro" id="IPR019956">
    <property type="entry name" value="Ubiquitin_dom"/>
</dbReference>
<dbReference type="PANTHER" id="PTHR10666">
    <property type="entry name" value="UBIQUITIN"/>
    <property type="match status" value="1"/>
</dbReference>
<protein>
    <recommendedName>
        <fullName evidence="1">Ubiquitin-like domain-containing protein</fullName>
    </recommendedName>
</protein>
<evidence type="ECO:0000313" key="3">
    <source>
        <dbReference type="Proteomes" id="UP001152300"/>
    </source>
</evidence>
<dbReference type="PROSITE" id="PS00299">
    <property type="entry name" value="UBIQUITIN_1"/>
    <property type="match status" value="1"/>
</dbReference>
<dbReference type="OrthoDB" id="428577at2759"/>
<dbReference type="SUPFAM" id="SSF54236">
    <property type="entry name" value="Ubiquitin-like"/>
    <property type="match status" value="1"/>
</dbReference>
<dbReference type="AlphaFoldDB" id="A0A9X0AJ26"/>
<dbReference type="PRINTS" id="PR00348">
    <property type="entry name" value="UBIQUITIN"/>
</dbReference>
<keyword evidence="3" id="KW-1185">Reference proteome</keyword>
<evidence type="ECO:0000313" key="2">
    <source>
        <dbReference type="EMBL" id="KAJ8063710.1"/>
    </source>
</evidence>
<comment type="caution">
    <text evidence="2">The sequence shown here is derived from an EMBL/GenBank/DDBJ whole genome shotgun (WGS) entry which is preliminary data.</text>
</comment>
<proteinExistence type="predicted"/>
<dbReference type="InterPro" id="IPR019954">
    <property type="entry name" value="Ubiquitin_CS"/>
</dbReference>
<dbReference type="InterPro" id="IPR000626">
    <property type="entry name" value="Ubiquitin-like_dom"/>
</dbReference>